<feature type="compositionally biased region" description="Polar residues" evidence="2">
    <location>
        <begin position="126"/>
        <end position="136"/>
    </location>
</feature>
<gene>
    <name evidence="3" type="ORF">HERILL_LOCUS598</name>
</gene>
<protein>
    <submittedName>
        <fullName evidence="3">Uncharacterized protein</fullName>
    </submittedName>
</protein>
<dbReference type="InterPro" id="IPR009057">
    <property type="entry name" value="Homeodomain-like_sf"/>
</dbReference>
<dbReference type="SUPFAM" id="SSF46689">
    <property type="entry name" value="Homeodomain-like"/>
    <property type="match status" value="1"/>
</dbReference>
<dbReference type="EMBL" id="LR899009">
    <property type="protein sequence ID" value="CAD7077233.1"/>
    <property type="molecule type" value="Genomic_DNA"/>
</dbReference>
<evidence type="ECO:0000256" key="1">
    <source>
        <dbReference type="ARBA" id="ARBA00004123"/>
    </source>
</evidence>
<feature type="region of interest" description="Disordered" evidence="2">
    <location>
        <begin position="117"/>
        <end position="136"/>
    </location>
</feature>
<evidence type="ECO:0000256" key="2">
    <source>
        <dbReference type="SAM" id="MobiDB-lite"/>
    </source>
</evidence>
<dbReference type="GO" id="GO:0005634">
    <property type="term" value="C:nucleus"/>
    <property type="evidence" value="ECO:0007669"/>
    <property type="project" value="UniProtKB-SubCell"/>
</dbReference>
<reference evidence="3 4" key="1">
    <citation type="submission" date="2020-11" db="EMBL/GenBank/DDBJ databases">
        <authorList>
            <person name="Wallbank WR R."/>
            <person name="Pardo Diaz C."/>
            <person name="Kozak K."/>
            <person name="Martin S."/>
            <person name="Jiggins C."/>
            <person name="Moest M."/>
            <person name="Warren A I."/>
            <person name="Generalovic N T."/>
            <person name="Byers J.R.P. K."/>
            <person name="Montejo-Kovacevich G."/>
            <person name="Yen C E."/>
        </authorList>
    </citation>
    <scope>NUCLEOTIDE SEQUENCE [LARGE SCALE GENOMIC DNA]</scope>
</reference>
<dbReference type="AlphaFoldDB" id="A0A7R8YLJ7"/>
<dbReference type="Proteomes" id="UP000594454">
    <property type="component" value="Chromosome 1"/>
</dbReference>
<accession>A0A7R8YLJ7</accession>
<keyword evidence="4" id="KW-1185">Reference proteome</keyword>
<sequence length="136" mass="15322">MTVMEFKRDSAIALYLAGNSQVAIVRALQHLNVNKSFVSRTIVRYKDPDNIAKRYGGGRKKSATSSEIVRKVKKKKNSRRSGSKMAAELNISVRNVQRIVQNEFKLKPLKLQKAHDLIPQQKKSKSGTSQEIVSLL</sequence>
<evidence type="ECO:0000313" key="4">
    <source>
        <dbReference type="Proteomes" id="UP000594454"/>
    </source>
</evidence>
<proteinExistence type="predicted"/>
<organism evidence="3 4">
    <name type="scientific">Hermetia illucens</name>
    <name type="common">Black soldier fly</name>
    <dbReference type="NCBI Taxonomy" id="343691"/>
    <lineage>
        <taxon>Eukaryota</taxon>
        <taxon>Metazoa</taxon>
        <taxon>Ecdysozoa</taxon>
        <taxon>Arthropoda</taxon>
        <taxon>Hexapoda</taxon>
        <taxon>Insecta</taxon>
        <taxon>Pterygota</taxon>
        <taxon>Neoptera</taxon>
        <taxon>Endopterygota</taxon>
        <taxon>Diptera</taxon>
        <taxon>Brachycera</taxon>
        <taxon>Stratiomyomorpha</taxon>
        <taxon>Stratiomyidae</taxon>
        <taxon>Hermetiinae</taxon>
        <taxon>Hermetia</taxon>
    </lineage>
</organism>
<feature type="region of interest" description="Disordered" evidence="2">
    <location>
        <begin position="53"/>
        <end position="85"/>
    </location>
</feature>
<evidence type="ECO:0000313" key="3">
    <source>
        <dbReference type="EMBL" id="CAD7077233.1"/>
    </source>
</evidence>
<dbReference type="InParanoid" id="A0A7R8YLJ7"/>
<comment type="subcellular location">
    <subcellularLocation>
        <location evidence="1">Nucleus</location>
    </subcellularLocation>
</comment>
<name>A0A7R8YLJ7_HERIL</name>
<feature type="compositionally biased region" description="Basic residues" evidence="2">
    <location>
        <begin position="71"/>
        <end position="82"/>
    </location>
</feature>